<organism evidence="15">
    <name type="scientific">Taenia asiatica</name>
    <name type="common">Asian tapeworm</name>
    <dbReference type="NCBI Taxonomy" id="60517"/>
    <lineage>
        <taxon>Eukaryota</taxon>
        <taxon>Metazoa</taxon>
        <taxon>Spiralia</taxon>
        <taxon>Lophotrochozoa</taxon>
        <taxon>Platyhelminthes</taxon>
        <taxon>Cestoda</taxon>
        <taxon>Eucestoda</taxon>
        <taxon>Cyclophyllidea</taxon>
        <taxon>Taeniidae</taxon>
        <taxon>Taenia</taxon>
    </lineage>
</organism>
<dbReference type="Gene3D" id="2.70.98.10">
    <property type="match status" value="1"/>
</dbReference>
<dbReference type="AlphaFoldDB" id="A0A0R3W5I5"/>
<evidence type="ECO:0000256" key="4">
    <source>
        <dbReference type="ARBA" id="ARBA00005028"/>
    </source>
</evidence>
<keyword evidence="6 9" id="KW-0413">Isomerase</keyword>
<evidence type="ECO:0000256" key="9">
    <source>
        <dbReference type="PIRNR" id="PIRNR005096"/>
    </source>
</evidence>
<dbReference type="InterPro" id="IPR047215">
    <property type="entry name" value="Galactose_mutarotase-like"/>
</dbReference>
<dbReference type="InterPro" id="IPR008183">
    <property type="entry name" value="Aldose_1/G6P_1-epimerase"/>
</dbReference>
<sequence length="395" mass="43985">MSDETGTTMEDWGRTSKGAAVKRITISPKLSEKLTTGSDVEAWTKVRSTILSYGAAIQQLWIPGFTDTGGRRKTNLSVADVVLGYSDIASYEKNPAYHGAIVGRVTGRVSNAKFTIPFELDPSISTAYKLPKNQQKKHCLHGGTTGLTFRPWDIVEVKKDSVKLKVTSADGEDGFPGNLTVYVTYRLSVNEEDQRVCLNIDYFANITDAICPINLTNHTYFNLAGHRAGPDALDRHMVCIQADKMCECDAEHIPTGRLVKVGRVDYTDLNQLTCLKEGLRKIHPPPQQGFDEYYVFRDLPIDEAKAIVIEPNSCRRLELFTDQLGVQFYTGNCLDPKTDPVGKDTYSYLPHGGLCLEAQGFPDAVNRSNFPKQFVTPTGTCYVQKTRYEFSVQKN</sequence>
<feature type="binding site" evidence="12">
    <location>
        <begin position="218"/>
        <end position="220"/>
    </location>
    <ligand>
        <name>beta-D-galactose</name>
        <dbReference type="ChEBI" id="CHEBI:27667"/>
    </ligand>
</feature>
<dbReference type="GO" id="GO:0004034">
    <property type="term" value="F:aldose 1-epimerase activity"/>
    <property type="evidence" value="ECO:0007669"/>
    <property type="project" value="UniProtKB-EC"/>
</dbReference>
<evidence type="ECO:0000256" key="12">
    <source>
        <dbReference type="PIRSR" id="PIRSR005096-3"/>
    </source>
</evidence>
<dbReference type="EC" id="5.1.3.3" evidence="9"/>
<dbReference type="CDD" id="cd09019">
    <property type="entry name" value="galactose_mutarotase_like"/>
    <property type="match status" value="1"/>
</dbReference>
<dbReference type="InterPro" id="IPR018052">
    <property type="entry name" value="Ald1_epimerase_CS"/>
</dbReference>
<dbReference type="PANTHER" id="PTHR10091:SF0">
    <property type="entry name" value="GALACTOSE MUTAROTASE"/>
    <property type="match status" value="1"/>
</dbReference>
<feature type="active site" description="Proton acceptor" evidence="10">
    <location>
        <position position="357"/>
    </location>
</feature>
<name>A0A0R3W5I5_TAEAS</name>
<dbReference type="Pfam" id="PF01263">
    <property type="entry name" value="Aldose_epim"/>
    <property type="match status" value="1"/>
</dbReference>
<comment type="pathway">
    <text evidence="3">Carbohydrate metabolism; galactose metabolism.</text>
</comment>
<dbReference type="GO" id="GO:0006006">
    <property type="term" value="P:glucose metabolic process"/>
    <property type="evidence" value="ECO:0007669"/>
    <property type="project" value="TreeGrafter"/>
</dbReference>
<reference evidence="13 14" key="2">
    <citation type="submission" date="2018-11" db="EMBL/GenBank/DDBJ databases">
        <authorList>
            <consortium name="Pathogen Informatics"/>
        </authorList>
    </citation>
    <scope>NUCLEOTIDE SEQUENCE [LARGE SCALE GENOMIC DNA]</scope>
</reference>
<comment type="catalytic activity">
    <reaction evidence="2">
        <text>alpha-D-galactose = beta-D-galactose</text>
        <dbReference type="Rhea" id="RHEA:28675"/>
        <dbReference type="ChEBI" id="CHEBI:27667"/>
        <dbReference type="ChEBI" id="CHEBI:28061"/>
        <dbReference type="EC" id="5.1.3.3"/>
    </reaction>
    <physiologicalReaction direction="right-to-left" evidence="2">
        <dbReference type="Rhea" id="RHEA:28677"/>
    </physiologicalReaction>
</comment>
<gene>
    <name evidence="13" type="ORF">TASK_LOCUS5383</name>
</gene>
<dbReference type="PROSITE" id="PS00545">
    <property type="entry name" value="ALDOSE_1_EPIMERASE"/>
    <property type="match status" value="1"/>
</dbReference>
<reference evidence="15" key="1">
    <citation type="submission" date="2017-02" db="UniProtKB">
        <authorList>
            <consortium name="WormBaseParasite"/>
        </authorList>
    </citation>
    <scope>IDENTIFICATION</scope>
</reference>
<dbReference type="WBParaSite" id="TASK_0000538201-mRNA-1">
    <property type="protein sequence ID" value="TASK_0000538201-mRNA-1"/>
    <property type="gene ID" value="TASK_0000538201"/>
</dbReference>
<comment type="similarity">
    <text evidence="5 9">Belongs to the aldose epimerase family.</text>
</comment>
<dbReference type="SUPFAM" id="SSF74650">
    <property type="entry name" value="Galactose mutarotase-like"/>
    <property type="match status" value="1"/>
</dbReference>
<keyword evidence="14" id="KW-1185">Reference proteome</keyword>
<dbReference type="UniPathway" id="UPA00214"/>
<evidence type="ECO:0000256" key="10">
    <source>
        <dbReference type="PIRSR" id="PIRSR005096-1"/>
    </source>
</evidence>
<dbReference type="GO" id="GO:0033499">
    <property type="term" value="P:galactose catabolic process via UDP-galactose, Leloir pathway"/>
    <property type="evidence" value="ECO:0007669"/>
    <property type="project" value="TreeGrafter"/>
</dbReference>
<dbReference type="OrthoDB" id="274691at2759"/>
<dbReference type="EMBL" id="UYRS01018411">
    <property type="protein sequence ID" value="VDK34973.1"/>
    <property type="molecule type" value="Genomic_DNA"/>
</dbReference>
<dbReference type="UniPathway" id="UPA00242"/>
<dbReference type="PIRSF" id="PIRSF005096">
    <property type="entry name" value="GALM"/>
    <property type="match status" value="1"/>
</dbReference>
<evidence type="ECO:0000256" key="2">
    <source>
        <dbReference type="ARBA" id="ARBA00001712"/>
    </source>
</evidence>
<protein>
    <recommendedName>
        <fullName evidence="9">Aldose 1-epimerase</fullName>
        <ecNumber evidence="9">5.1.3.3</ecNumber>
    </recommendedName>
</protein>
<evidence type="ECO:0000256" key="3">
    <source>
        <dbReference type="ARBA" id="ARBA00004947"/>
    </source>
</evidence>
<evidence type="ECO:0000313" key="15">
    <source>
        <dbReference type="WBParaSite" id="TASK_0000538201-mRNA-1"/>
    </source>
</evidence>
<proteinExistence type="inferred from homology"/>
<dbReference type="STRING" id="60517.A0A0R3W5I5"/>
<keyword evidence="7 9" id="KW-0119">Carbohydrate metabolism</keyword>
<dbReference type="InterPro" id="IPR011013">
    <property type="entry name" value="Gal_mutarotase_sf_dom"/>
</dbReference>
<dbReference type="InterPro" id="IPR014718">
    <property type="entry name" value="GH-type_carb-bd"/>
</dbReference>
<dbReference type="GO" id="GO:0030246">
    <property type="term" value="F:carbohydrate binding"/>
    <property type="evidence" value="ECO:0007669"/>
    <property type="project" value="InterPro"/>
</dbReference>
<comment type="catalytic activity">
    <reaction evidence="1 9">
        <text>alpha-D-glucose = beta-D-glucose</text>
        <dbReference type="Rhea" id="RHEA:10264"/>
        <dbReference type="ChEBI" id="CHEBI:15903"/>
        <dbReference type="ChEBI" id="CHEBI:17925"/>
        <dbReference type="EC" id="5.1.3.3"/>
    </reaction>
</comment>
<dbReference type="Proteomes" id="UP000282613">
    <property type="component" value="Unassembled WGS sequence"/>
</dbReference>
<evidence type="ECO:0000256" key="7">
    <source>
        <dbReference type="ARBA" id="ARBA00023277"/>
    </source>
</evidence>
<evidence type="ECO:0000256" key="8">
    <source>
        <dbReference type="ARBA" id="ARBA00045743"/>
    </source>
</evidence>
<dbReference type="PANTHER" id="PTHR10091">
    <property type="entry name" value="ALDOSE-1-EPIMERASE"/>
    <property type="match status" value="1"/>
</dbReference>
<evidence type="ECO:0000256" key="6">
    <source>
        <dbReference type="ARBA" id="ARBA00023235"/>
    </source>
</evidence>
<dbReference type="InterPro" id="IPR015443">
    <property type="entry name" value="Aldose_1-epimerase"/>
</dbReference>
<evidence type="ECO:0000313" key="14">
    <source>
        <dbReference type="Proteomes" id="UP000282613"/>
    </source>
</evidence>
<evidence type="ECO:0000256" key="5">
    <source>
        <dbReference type="ARBA" id="ARBA00006206"/>
    </source>
</evidence>
<accession>A0A0R3W5I5</accession>
<feature type="binding site" evidence="11">
    <location>
        <position position="291"/>
    </location>
    <ligand>
        <name>beta-D-galactose</name>
        <dbReference type="ChEBI" id="CHEBI:27667"/>
    </ligand>
</feature>
<evidence type="ECO:0000256" key="1">
    <source>
        <dbReference type="ARBA" id="ARBA00001614"/>
    </source>
</evidence>
<evidence type="ECO:0000256" key="11">
    <source>
        <dbReference type="PIRSR" id="PIRSR005096-2"/>
    </source>
</evidence>
<comment type="function">
    <text evidence="8">Mutarotase that catalyzes the interconversion of beta-D-galactose and alpha-D-galactose during galactose metabolism. Beta-D-galactose is metabolized in the liver into glucose 1-phosphate, the primary metabolic fuel, by the action of four enzymes that constitute the Leloir pathway: GALM, GALK1 (galactokinase), GALT (galactose-1-phosphate uridylyltransferase) and GALE (UDP-galactose-4'-epimerase). Involved in the maintenance of the equilibrium between the beta- and alpha-anomers of galactose, therefore ensuring a sufficient supply of the alpha-anomer for GALK1. Also active on D-glucose although shows a preference for galactose over glucose.</text>
</comment>
<feature type="active site" description="Proton donor" evidence="10">
    <location>
        <position position="218"/>
    </location>
</feature>
<comment type="pathway">
    <text evidence="4 9">Carbohydrate metabolism; hexose metabolism.</text>
</comment>
<evidence type="ECO:0000313" key="13">
    <source>
        <dbReference type="EMBL" id="VDK34973.1"/>
    </source>
</evidence>